<gene>
    <name evidence="1" type="ORF">NUW54_g14560</name>
</gene>
<dbReference type="Proteomes" id="UP001144978">
    <property type="component" value="Unassembled WGS sequence"/>
</dbReference>
<reference evidence="1" key="1">
    <citation type="submission" date="2022-08" db="EMBL/GenBank/DDBJ databases">
        <title>Genome Sequence of Pycnoporus sanguineus.</title>
        <authorList>
            <person name="Buettner E."/>
        </authorList>
    </citation>
    <scope>NUCLEOTIDE SEQUENCE</scope>
    <source>
        <strain evidence="1">CG-C14</strain>
    </source>
</reference>
<evidence type="ECO:0000313" key="1">
    <source>
        <dbReference type="EMBL" id="KAJ2957981.1"/>
    </source>
</evidence>
<dbReference type="EMBL" id="JANSHE010007628">
    <property type="protein sequence ID" value="KAJ2957981.1"/>
    <property type="molecule type" value="Genomic_DNA"/>
</dbReference>
<proteinExistence type="predicted"/>
<keyword evidence="2" id="KW-1185">Reference proteome</keyword>
<organism evidence="1 2">
    <name type="scientific">Trametes sanguinea</name>
    <dbReference type="NCBI Taxonomy" id="158606"/>
    <lineage>
        <taxon>Eukaryota</taxon>
        <taxon>Fungi</taxon>
        <taxon>Dikarya</taxon>
        <taxon>Basidiomycota</taxon>
        <taxon>Agaricomycotina</taxon>
        <taxon>Agaricomycetes</taxon>
        <taxon>Polyporales</taxon>
        <taxon>Polyporaceae</taxon>
        <taxon>Trametes</taxon>
    </lineage>
</organism>
<protein>
    <submittedName>
        <fullName evidence="1">Uncharacterized protein</fullName>
    </submittedName>
</protein>
<accession>A0ACC1MDL2</accession>
<comment type="caution">
    <text evidence="1">The sequence shown here is derived from an EMBL/GenBank/DDBJ whole genome shotgun (WGS) entry which is preliminary data.</text>
</comment>
<name>A0ACC1MDL2_9APHY</name>
<sequence>MSKGIAGKRIHVPLGALALRRRTKLDFLSQASRNDGDKRVALEKQLDKATTKWKKLRKLAKLLDRHDQGSPYYLLVLVQCAGCRRGTPQRQTSRRPSASFLLIVVNAGSSGLEVAVQVAQSTNASGRFRRGDPADSGTGTYACACWPWTLGSPQPWPNRRWLQSSRDADDVVDRQAFHLSPTTFPQEKHRTGMI</sequence>
<evidence type="ECO:0000313" key="2">
    <source>
        <dbReference type="Proteomes" id="UP001144978"/>
    </source>
</evidence>